<dbReference type="InterPro" id="IPR002575">
    <property type="entry name" value="Aminoglycoside_PTrfase"/>
</dbReference>
<evidence type="ECO:0000313" key="3">
    <source>
        <dbReference type="Proteomes" id="UP000245802"/>
    </source>
</evidence>
<dbReference type="EMBL" id="CP025958">
    <property type="protein sequence ID" value="AWM36787.1"/>
    <property type="molecule type" value="Genomic_DNA"/>
</dbReference>
<accession>A0A2Z3GZ84</accession>
<organism evidence="2 3">
    <name type="scientific">Gemmata obscuriglobus</name>
    <dbReference type="NCBI Taxonomy" id="114"/>
    <lineage>
        <taxon>Bacteria</taxon>
        <taxon>Pseudomonadati</taxon>
        <taxon>Planctomycetota</taxon>
        <taxon>Planctomycetia</taxon>
        <taxon>Gemmatales</taxon>
        <taxon>Gemmataceae</taxon>
        <taxon>Gemmata</taxon>
    </lineage>
</organism>
<dbReference type="InterPro" id="IPR011009">
    <property type="entry name" value="Kinase-like_dom_sf"/>
</dbReference>
<reference evidence="2 3" key="1">
    <citation type="submission" date="2018-01" db="EMBL/GenBank/DDBJ databases">
        <title>G. obscuriglobus.</title>
        <authorList>
            <person name="Franke J."/>
            <person name="Blomberg W."/>
            <person name="Selmecki A."/>
        </authorList>
    </citation>
    <scope>NUCLEOTIDE SEQUENCE [LARGE SCALE GENOMIC DNA]</scope>
    <source>
        <strain evidence="2 3">DSM 5831</strain>
    </source>
</reference>
<keyword evidence="3" id="KW-1185">Reference proteome</keyword>
<dbReference type="KEGG" id="gog:C1280_06975"/>
<protein>
    <recommendedName>
        <fullName evidence="1">Aminoglycoside phosphotransferase domain-containing protein</fullName>
    </recommendedName>
</protein>
<dbReference type="Pfam" id="PF01636">
    <property type="entry name" value="APH"/>
    <property type="match status" value="1"/>
</dbReference>
<sequence>MDLTPHSSVNASFTPPPSSPIARFGPATAGLVWQPAPAGFSGAVVWRGDDSSGVPQVALKGWPLNTTLERVQEVHSWLAQASALPFVPTVLRSASGGTVVSADGRVWDACRWLPGAPAASPTGAEVRAACEAAARLHLAWPAGPVKRPCPAVDARLRLLVDHQALYAVGTILPARAPQLDAILACAATEVGRRAGAAVEALRPWAAWPVGAGPCVRDLRREHVLFQGPVVTGIIDYGAMAVDTPAGDLARLLGDFAEADPALFEDGLNAYRRAGGPLDVPDEFVRLLATTGTLCSLLGWLFRLFVRAEPIADPVTLARRLTQLIDRVSHLVHF</sequence>
<feature type="domain" description="Aminoglycoside phosphotransferase" evidence="1">
    <location>
        <begin position="33"/>
        <end position="271"/>
    </location>
</feature>
<gene>
    <name evidence="2" type="ORF">C1280_06975</name>
</gene>
<evidence type="ECO:0000259" key="1">
    <source>
        <dbReference type="Pfam" id="PF01636"/>
    </source>
</evidence>
<name>A0A2Z3GZ84_9BACT</name>
<dbReference type="Proteomes" id="UP000245802">
    <property type="component" value="Chromosome"/>
</dbReference>
<proteinExistence type="predicted"/>
<dbReference type="OrthoDB" id="283096at2"/>
<dbReference type="Gene3D" id="3.90.1200.10">
    <property type="match status" value="1"/>
</dbReference>
<dbReference type="AlphaFoldDB" id="A0A2Z3GZ84"/>
<dbReference type="SUPFAM" id="SSF56112">
    <property type="entry name" value="Protein kinase-like (PK-like)"/>
    <property type="match status" value="1"/>
</dbReference>
<evidence type="ECO:0000313" key="2">
    <source>
        <dbReference type="EMBL" id="AWM36787.1"/>
    </source>
</evidence>